<dbReference type="Gene3D" id="3.40.50.10070">
    <property type="entry name" value="TolB, N-terminal domain"/>
    <property type="match status" value="1"/>
</dbReference>
<dbReference type="InterPro" id="IPR011990">
    <property type="entry name" value="TPR-like_helical_dom_sf"/>
</dbReference>
<dbReference type="Pfam" id="PF13181">
    <property type="entry name" value="TPR_8"/>
    <property type="match status" value="1"/>
</dbReference>
<dbReference type="SUPFAM" id="SSF48452">
    <property type="entry name" value="TPR-like"/>
    <property type="match status" value="1"/>
</dbReference>
<dbReference type="Gene3D" id="1.25.40.10">
    <property type="entry name" value="Tetratricopeptide repeat domain"/>
    <property type="match status" value="1"/>
</dbReference>
<dbReference type="PANTHER" id="PTHR12558">
    <property type="entry name" value="CELL DIVISION CYCLE 16,23,27"/>
    <property type="match status" value="1"/>
</dbReference>
<dbReference type="SMART" id="SM00028">
    <property type="entry name" value="TPR"/>
    <property type="match status" value="4"/>
</dbReference>
<dbReference type="SUPFAM" id="SSF52964">
    <property type="entry name" value="TolB, N-terminal domain"/>
    <property type="match status" value="1"/>
</dbReference>
<evidence type="ECO:0000256" key="1">
    <source>
        <dbReference type="SAM" id="MobiDB-lite"/>
    </source>
</evidence>
<evidence type="ECO:0000313" key="4">
    <source>
        <dbReference type="Proteomes" id="UP000232164"/>
    </source>
</evidence>
<keyword evidence="2" id="KW-1133">Transmembrane helix</keyword>
<sequence length="604" mass="65847">MLTNGLTERVKTPAYAYPGEAGVREELQRVLASTAFKATPRRKKLLQYLVEELLSGRARELKGYTIATLVFGRDENFDPQTDPVVRLEARRLRHDLDSYYVSAGRGNPLRISIPKGQYAPAIEAAETSTAVSSAVPTESDEGSREPGARNDSILPTSKVLRHAVLAAPIAVMLILAVVAYAVLLPKPSSSMRDVGANGTALAVLPFDADGDYPAKVLLANGMADEIMSGINRFGVFRLYMPSAGDKSLSGSDPIEIGNRLNLDYVVNGMVDADAAAGTLNVNARLIDVQSQRILWIGSYDRNYTVDSLRAVQREIAAAVATALGQPYGVLRTDESTRMAGPASDMSSYQCVLRAYAYRRSFKRVEHESALSCLEQAVQRDPKYAEAWAMLAWLYMDEGRFGWTADGKEESAYHRALATARHAIALERDNISGLKALASTHHYMGNYAESVRIQRQALAINPNDPDTLAQLGWRLAVRGNAAEGIPFLRRAIERSVNPPGWYYHLIAIDQYQNGQYEEMLATAQRATIDGSGISWSFVAIAEGALGEEKAARKALAKMAEISPQLARDPAAGYRRHQAIDSIVDALVSGLRKAGWSELAGNKDPA</sequence>
<dbReference type="EMBL" id="PIQN01000039">
    <property type="protein sequence ID" value="PKA38852.1"/>
    <property type="molecule type" value="Genomic_DNA"/>
</dbReference>
<gene>
    <name evidence="3" type="ORF">CWR43_35970</name>
</gene>
<protein>
    <submittedName>
        <fullName evidence="3">Uncharacterized protein</fullName>
    </submittedName>
</protein>
<dbReference type="STRING" id="1041146.GCA_000427985_04649"/>
<reference evidence="3 4" key="1">
    <citation type="submission" date="2017-11" db="EMBL/GenBank/DDBJ databases">
        <authorList>
            <person name="Han C.G."/>
        </authorList>
    </citation>
    <scope>NUCLEOTIDE SEQUENCE [LARGE SCALE GENOMIC DNA]</scope>
    <source>
        <strain evidence="3 4">HCNT1</strain>
    </source>
</reference>
<dbReference type="Proteomes" id="UP000232164">
    <property type="component" value="Unassembled WGS sequence"/>
</dbReference>
<feature type="transmembrane region" description="Helical" evidence="2">
    <location>
        <begin position="163"/>
        <end position="183"/>
    </location>
</feature>
<feature type="region of interest" description="Disordered" evidence="1">
    <location>
        <begin position="129"/>
        <end position="152"/>
    </location>
</feature>
<comment type="caution">
    <text evidence="3">The sequence shown here is derived from an EMBL/GenBank/DDBJ whole genome shotgun (WGS) entry which is preliminary data.</text>
</comment>
<dbReference type="RefSeq" id="WP_100773333.1">
    <property type="nucleotide sequence ID" value="NZ_PIQN01000039.1"/>
</dbReference>
<reference evidence="3 4" key="2">
    <citation type="submission" date="2017-12" db="EMBL/GenBank/DDBJ databases">
        <title>Genome sequence of Rhizobium sullae HCNT1 isolated from Sulla coronaria nodules and featuring peculiar denitrification phenotypes.</title>
        <authorList>
            <person name="De Diego-Diaz B."/>
            <person name="Treu L."/>
            <person name="Campanaro S."/>
            <person name="Da Silva Duarte V."/>
            <person name="Basaglia M."/>
            <person name="Favaro L."/>
            <person name="Casella S."/>
            <person name="Squartini A."/>
        </authorList>
    </citation>
    <scope>NUCLEOTIDE SEQUENCE [LARGE SCALE GENOMIC DNA]</scope>
    <source>
        <strain evidence="3 4">HCNT1</strain>
    </source>
</reference>
<keyword evidence="2" id="KW-0472">Membrane</keyword>
<dbReference type="PANTHER" id="PTHR12558:SF33">
    <property type="entry name" value="BLL7664 PROTEIN"/>
    <property type="match status" value="1"/>
</dbReference>
<dbReference type="AlphaFoldDB" id="A0A2N0CYG4"/>
<proteinExistence type="predicted"/>
<name>A0A2N0CYG4_RHISU</name>
<organism evidence="3 4">
    <name type="scientific">Rhizobium sullae</name>
    <name type="common">Rhizobium hedysari</name>
    <dbReference type="NCBI Taxonomy" id="50338"/>
    <lineage>
        <taxon>Bacteria</taxon>
        <taxon>Pseudomonadati</taxon>
        <taxon>Pseudomonadota</taxon>
        <taxon>Alphaproteobacteria</taxon>
        <taxon>Hyphomicrobiales</taxon>
        <taxon>Rhizobiaceae</taxon>
        <taxon>Rhizobium/Agrobacterium group</taxon>
        <taxon>Rhizobium</taxon>
    </lineage>
</organism>
<evidence type="ECO:0000256" key="2">
    <source>
        <dbReference type="SAM" id="Phobius"/>
    </source>
</evidence>
<evidence type="ECO:0000313" key="3">
    <source>
        <dbReference type="EMBL" id="PKA38852.1"/>
    </source>
</evidence>
<keyword evidence="2" id="KW-0812">Transmembrane</keyword>
<accession>A0A2N0CYG4</accession>
<dbReference type="InterPro" id="IPR019734">
    <property type="entry name" value="TPR_rpt"/>
</dbReference>